<reference evidence="1" key="1">
    <citation type="submission" date="2018-05" db="EMBL/GenBank/DDBJ databases">
        <authorList>
            <person name="Lanie J.A."/>
            <person name="Ng W.-L."/>
            <person name="Kazmierczak K.M."/>
            <person name="Andrzejewski T.M."/>
            <person name="Davidsen T.M."/>
            <person name="Wayne K.J."/>
            <person name="Tettelin H."/>
            <person name="Glass J.I."/>
            <person name="Rusch D."/>
            <person name="Podicherti R."/>
            <person name="Tsui H.-C.T."/>
            <person name="Winkler M.E."/>
        </authorList>
    </citation>
    <scope>NUCLEOTIDE SEQUENCE</scope>
</reference>
<protein>
    <recommendedName>
        <fullName evidence="2">DNA sulfur modification protein DndD</fullName>
    </recommendedName>
</protein>
<dbReference type="SUPFAM" id="SSF52540">
    <property type="entry name" value="P-loop containing nucleoside triphosphate hydrolases"/>
    <property type="match status" value="1"/>
</dbReference>
<evidence type="ECO:0000313" key="1">
    <source>
        <dbReference type="EMBL" id="SVE13152.1"/>
    </source>
</evidence>
<dbReference type="Gene3D" id="3.40.50.300">
    <property type="entry name" value="P-loop containing nucleotide triphosphate hydrolases"/>
    <property type="match status" value="1"/>
</dbReference>
<feature type="non-terminal residue" evidence="1">
    <location>
        <position position="1"/>
    </location>
</feature>
<dbReference type="EMBL" id="UINC01196235">
    <property type="protein sequence ID" value="SVE13152.1"/>
    <property type="molecule type" value="Genomic_DNA"/>
</dbReference>
<proteinExistence type="predicted"/>
<evidence type="ECO:0008006" key="2">
    <source>
        <dbReference type="Google" id="ProtNLM"/>
    </source>
</evidence>
<dbReference type="AlphaFoldDB" id="A0A383AZM3"/>
<organism evidence="1">
    <name type="scientific">marine metagenome</name>
    <dbReference type="NCBI Taxonomy" id="408172"/>
    <lineage>
        <taxon>unclassified sequences</taxon>
        <taxon>metagenomes</taxon>
        <taxon>ecological metagenomes</taxon>
    </lineage>
</organism>
<dbReference type="InterPro" id="IPR027417">
    <property type="entry name" value="P-loop_NTPase"/>
</dbReference>
<sequence>IDSENLTLTLFNQDKKVVNTKRFSAGERQILAVSILWAISKSVDHSLPIIIDTPLARLDSEHRSSLIFDYFPEASDQVILLSTDEEITSTHSKELESLTSHQFMVEANEKTGTSGFRVGYF</sequence>
<gene>
    <name evidence="1" type="ORF">METZ01_LOCUS466006</name>
</gene>
<accession>A0A383AZM3</accession>
<name>A0A383AZM3_9ZZZZ</name>